<dbReference type="GO" id="GO:0016020">
    <property type="term" value="C:membrane"/>
    <property type="evidence" value="ECO:0007669"/>
    <property type="project" value="UniProtKB-SubCell"/>
</dbReference>
<evidence type="ECO:0000256" key="2">
    <source>
        <dbReference type="ARBA" id="ARBA00022692"/>
    </source>
</evidence>
<dbReference type="GO" id="GO:0022857">
    <property type="term" value="F:transmembrane transporter activity"/>
    <property type="evidence" value="ECO:0007669"/>
    <property type="project" value="InterPro"/>
</dbReference>
<protein>
    <submittedName>
        <fullName evidence="6">Amino acid permease-associated region</fullName>
    </submittedName>
</protein>
<keyword evidence="3 5" id="KW-1133">Transmembrane helix</keyword>
<feature type="transmembrane region" description="Helical" evidence="5">
    <location>
        <begin position="487"/>
        <end position="506"/>
    </location>
</feature>
<feature type="transmembrane region" description="Helical" evidence="5">
    <location>
        <begin position="126"/>
        <end position="148"/>
    </location>
</feature>
<evidence type="ECO:0000256" key="4">
    <source>
        <dbReference type="ARBA" id="ARBA00023136"/>
    </source>
</evidence>
<evidence type="ECO:0000313" key="7">
    <source>
        <dbReference type="Proteomes" id="UP000014660"/>
    </source>
</evidence>
<feature type="transmembrane region" description="Helical" evidence="5">
    <location>
        <begin position="450"/>
        <end position="467"/>
    </location>
</feature>
<dbReference type="InterPro" id="IPR052962">
    <property type="entry name" value="AA_Transporter_AGT"/>
</dbReference>
<evidence type="ECO:0000256" key="1">
    <source>
        <dbReference type="ARBA" id="ARBA00004141"/>
    </source>
</evidence>
<feature type="transmembrane region" description="Helical" evidence="5">
    <location>
        <begin position="90"/>
        <end position="114"/>
    </location>
</feature>
<dbReference type="Gene3D" id="1.20.1740.10">
    <property type="entry name" value="Amino acid/polyamine transporter I"/>
    <property type="match status" value="1"/>
</dbReference>
<dbReference type="Pfam" id="PF13520">
    <property type="entry name" value="AA_permease_2"/>
    <property type="match status" value="1"/>
</dbReference>
<evidence type="ECO:0000256" key="3">
    <source>
        <dbReference type="ARBA" id="ARBA00022989"/>
    </source>
</evidence>
<feature type="transmembrane region" description="Helical" evidence="5">
    <location>
        <begin position="420"/>
        <end position="438"/>
    </location>
</feature>
<dbReference type="InterPro" id="IPR002293">
    <property type="entry name" value="AA/rel_permease1"/>
</dbReference>
<dbReference type="RefSeq" id="WP_009886438.1">
    <property type="nucleotide sequence ID" value="NC_021592.1"/>
</dbReference>
<feature type="transmembrane region" description="Helical" evidence="5">
    <location>
        <begin position="281"/>
        <end position="301"/>
    </location>
</feature>
<feature type="transmembrane region" description="Helical" evidence="5">
    <location>
        <begin position="12"/>
        <end position="36"/>
    </location>
</feature>
<evidence type="ECO:0000256" key="5">
    <source>
        <dbReference type="SAM" id="Phobius"/>
    </source>
</evidence>
<dbReference type="Proteomes" id="UP000014660">
    <property type="component" value="Chromosome"/>
</dbReference>
<dbReference type="EMBL" id="CP004145">
    <property type="protein sequence ID" value="AGO60395.1"/>
    <property type="molecule type" value="Genomic_DNA"/>
</dbReference>
<proteinExistence type="predicted"/>
<dbReference type="PANTHER" id="PTHR47547">
    <property type="match status" value="1"/>
</dbReference>
<feature type="transmembrane region" description="Helical" evidence="5">
    <location>
        <begin position="155"/>
        <end position="181"/>
    </location>
</feature>
<dbReference type="AlphaFoldDB" id="S0AQQ7"/>
<feature type="transmembrane region" description="Helical" evidence="5">
    <location>
        <begin position="42"/>
        <end position="63"/>
    </location>
</feature>
<dbReference type="HOGENOM" id="CLU_007946_15_12_2"/>
<evidence type="ECO:0000313" key="6">
    <source>
        <dbReference type="EMBL" id="AGO60395.1"/>
    </source>
</evidence>
<keyword evidence="7" id="KW-1185">Reference proteome</keyword>
<dbReference type="KEGG" id="fac:FACI_IFERC01G0415"/>
<dbReference type="PANTHER" id="PTHR47547:SF1">
    <property type="entry name" value="ASPARTATE-PROTON SYMPORTER"/>
    <property type="match status" value="1"/>
</dbReference>
<feature type="transmembrane region" description="Helical" evidence="5">
    <location>
        <begin position="393"/>
        <end position="414"/>
    </location>
</feature>
<dbReference type="GeneID" id="16024565"/>
<accession>S0AQQ7</accession>
<feature type="transmembrane region" description="Helical" evidence="5">
    <location>
        <begin position="187"/>
        <end position="209"/>
    </location>
</feature>
<feature type="transmembrane region" description="Helical" evidence="5">
    <location>
        <begin position="360"/>
        <end position="381"/>
    </location>
</feature>
<keyword evidence="2 5" id="KW-0812">Transmembrane</keyword>
<feature type="transmembrane region" description="Helical" evidence="5">
    <location>
        <begin position="230"/>
        <end position="254"/>
    </location>
</feature>
<organism evidence="6 7">
    <name type="scientific">Ferroplasma acidarmanus Fer1</name>
    <dbReference type="NCBI Taxonomy" id="333146"/>
    <lineage>
        <taxon>Archaea</taxon>
        <taxon>Methanobacteriati</taxon>
        <taxon>Thermoplasmatota</taxon>
        <taxon>Thermoplasmata</taxon>
        <taxon>Thermoplasmatales</taxon>
        <taxon>Ferroplasmaceae</taxon>
        <taxon>Ferroplasma</taxon>
    </lineage>
</organism>
<comment type="subcellular location">
    <subcellularLocation>
        <location evidence="1">Membrane</location>
        <topology evidence="1">Multi-pass membrane protein</topology>
    </subcellularLocation>
</comment>
<dbReference type="PIRSF" id="PIRSF006060">
    <property type="entry name" value="AA_transporter"/>
    <property type="match status" value="1"/>
</dbReference>
<sequence>MPKKENLKRDIGLVGLVGIGVGGVIGSGIFALPAIMGAVAGPGFVISVVAVGIIILILGLIYAELGSTYTMTGGPYSLPRKALGNDTGFVLGWGYFIYAFTGTAAIIDIFITYLGFYVPGLSVGLVLTPLGIGISLVALAIFTIINVFGVKFGALFSVITTIGKIIPLVIFAVIGFLVFKIANFTPFLPYGLGGLGLAMALDFFAFTGFESVVIPSGEVKNPSKVIPRAMIFTILIVIAVYAIMSIAFTGMFNWSAAGIPVGDWGAIGNLSSPFATAADSIGLPVLAAIVVAGVIISTLGAGEDWVLLQARIPYAMADNDLFWAPMGKVNEKYKTPQNALIFSSVLTGVTMILLPSFPEVALLASITTLVPYAAAALSLPILRKTDKDTTRPFKLYGGTIFAFFGFVLSTFLIYFASWPWTIIGGILILIGYVLYIFVKKEKTFELKRNLWLIVYLVGIVVISYIGSKTYIYDNILPIAPLGILNSPYDLITLGIFASIIFVWAYFENIKYKPLADQVE</sequence>
<name>S0AQQ7_FERAC</name>
<reference evidence="6 7" key="1">
    <citation type="journal article" date="2007" name="Proc. Natl. Acad. Sci. U.S.A.">
        <title>Genome dynamics in a natural archaeal population.</title>
        <authorList>
            <person name="Allen E.E."/>
            <person name="Tyson G.W."/>
            <person name="Whitaker R.J."/>
            <person name="Detter J.C."/>
            <person name="Richardson P.M."/>
            <person name="Banfield J.F."/>
        </authorList>
    </citation>
    <scope>NUCLEOTIDE SEQUENCE [LARGE SCALE GENOMIC DNA]</scope>
    <source>
        <strain evidence="7">fer1</strain>
    </source>
</reference>
<feature type="transmembrane region" description="Helical" evidence="5">
    <location>
        <begin position="338"/>
        <end position="354"/>
    </location>
</feature>
<keyword evidence="4 5" id="KW-0472">Membrane</keyword>
<gene>
    <name evidence="6" type="ORF">FACI_IFERC00001G0415</name>
</gene>